<dbReference type="PANTHER" id="PTHR30146:SF109">
    <property type="entry name" value="HTH-TYPE TRANSCRIPTIONAL REGULATOR GALS"/>
    <property type="match status" value="1"/>
</dbReference>
<proteinExistence type="predicted"/>
<dbReference type="Gene3D" id="3.40.50.2300">
    <property type="match status" value="2"/>
</dbReference>
<dbReference type="GO" id="GO:0000976">
    <property type="term" value="F:transcription cis-regulatory region binding"/>
    <property type="evidence" value="ECO:0007669"/>
    <property type="project" value="TreeGrafter"/>
</dbReference>
<comment type="caution">
    <text evidence="5">The sequence shown here is derived from an EMBL/GenBank/DDBJ whole genome shotgun (WGS) entry which is preliminary data.</text>
</comment>
<dbReference type="EMBL" id="WMII01000014">
    <property type="protein sequence ID" value="MTH65563.1"/>
    <property type="molecule type" value="Genomic_DNA"/>
</dbReference>
<dbReference type="InterPro" id="IPR028082">
    <property type="entry name" value="Peripla_BP_I"/>
</dbReference>
<dbReference type="Pfam" id="PF13377">
    <property type="entry name" value="Peripla_BP_3"/>
    <property type="match status" value="1"/>
</dbReference>
<evidence type="ECO:0000259" key="4">
    <source>
        <dbReference type="PROSITE" id="PS50932"/>
    </source>
</evidence>
<dbReference type="GO" id="GO:0003700">
    <property type="term" value="F:DNA-binding transcription factor activity"/>
    <property type="evidence" value="ECO:0007669"/>
    <property type="project" value="TreeGrafter"/>
</dbReference>
<name>A0A6L6IZB8_9RHOB</name>
<dbReference type="RefSeq" id="WP_155045437.1">
    <property type="nucleotide sequence ID" value="NZ_WMIH01000014.1"/>
</dbReference>
<dbReference type="InterPro" id="IPR000843">
    <property type="entry name" value="HTH_LacI"/>
</dbReference>
<accession>A0A6L6IZB8</accession>
<dbReference type="InterPro" id="IPR010982">
    <property type="entry name" value="Lambda_DNA-bd_dom_sf"/>
</dbReference>
<dbReference type="InterPro" id="IPR046335">
    <property type="entry name" value="LacI/GalR-like_sensor"/>
</dbReference>
<dbReference type="SUPFAM" id="SSF47413">
    <property type="entry name" value="lambda repressor-like DNA-binding domains"/>
    <property type="match status" value="1"/>
</dbReference>
<dbReference type="SUPFAM" id="SSF53822">
    <property type="entry name" value="Periplasmic binding protein-like I"/>
    <property type="match status" value="1"/>
</dbReference>
<keyword evidence="6" id="KW-1185">Reference proteome</keyword>
<evidence type="ECO:0000256" key="2">
    <source>
        <dbReference type="ARBA" id="ARBA00023125"/>
    </source>
</evidence>
<keyword evidence="3" id="KW-0804">Transcription</keyword>
<evidence type="ECO:0000256" key="3">
    <source>
        <dbReference type="ARBA" id="ARBA00023163"/>
    </source>
</evidence>
<dbReference type="AlphaFoldDB" id="A0A6L6IZB8"/>
<dbReference type="PROSITE" id="PS50932">
    <property type="entry name" value="HTH_LACI_2"/>
    <property type="match status" value="1"/>
</dbReference>
<organism evidence="5 6">
    <name type="scientific">Paracoccus shanxieyensis</name>
    <dbReference type="NCBI Taxonomy" id="2675752"/>
    <lineage>
        <taxon>Bacteria</taxon>
        <taxon>Pseudomonadati</taxon>
        <taxon>Pseudomonadota</taxon>
        <taxon>Alphaproteobacteria</taxon>
        <taxon>Rhodobacterales</taxon>
        <taxon>Paracoccaceae</taxon>
        <taxon>Paracoccus</taxon>
    </lineage>
</organism>
<keyword evidence="1" id="KW-0805">Transcription regulation</keyword>
<evidence type="ECO:0000313" key="6">
    <source>
        <dbReference type="Proteomes" id="UP000478740"/>
    </source>
</evidence>
<evidence type="ECO:0000256" key="1">
    <source>
        <dbReference type="ARBA" id="ARBA00023015"/>
    </source>
</evidence>
<dbReference type="Gene3D" id="1.10.260.40">
    <property type="entry name" value="lambda repressor-like DNA-binding domains"/>
    <property type="match status" value="1"/>
</dbReference>
<dbReference type="CDD" id="cd01392">
    <property type="entry name" value="HTH_LacI"/>
    <property type="match status" value="1"/>
</dbReference>
<sequence length="335" mass="34992">MDKLSTRVKLADVARMAGVSASTVSRVLSQPEVVAEATRIAVMDAVAATGYRMNHAASNLRRGRTGSVVALVPNLGNPFFAKILDGMGRELAAAGYGLLVADTLEGQGRDAAVARFLDPSRADGIILMDGLVPLASLTGPDLPPVITACEWIEGAALPRVMLDNRDGGRMAMQHLLGLGHRHIGVIGGPAANVLHIARLTGATEAAGDARLTVFAGDFSLQAGQAAAQAWLALPATQRPSAVFAFSDEMACAFVATLTRAGLSVPRDVSVIGFDDIELVSHIAPALTTIRQPKRDLGRLAARVLLNRIEGHEVAPLTLVSPILMLRETTAPPAAT</sequence>
<evidence type="ECO:0000313" key="5">
    <source>
        <dbReference type="EMBL" id="MTH65563.1"/>
    </source>
</evidence>
<protein>
    <submittedName>
        <fullName evidence="5">LacI family DNA-binding transcriptional regulator</fullName>
    </submittedName>
</protein>
<keyword evidence="2 5" id="KW-0238">DNA-binding</keyword>
<gene>
    <name evidence="5" type="ORF">GL284_14915</name>
</gene>
<dbReference type="Pfam" id="PF00356">
    <property type="entry name" value="LacI"/>
    <property type="match status" value="1"/>
</dbReference>
<dbReference type="PROSITE" id="PS00356">
    <property type="entry name" value="HTH_LACI_1"/>
    <property type="match status" value="1"/>
</dbReference>
<feature type="domain" description="HTH lacI-type" evidence="4">
    <location>
        <begin position="8"/>
        <end position="62"/>
    </location>
</feature>
<dbReference type="Proteomes" id="UP000478740">
    <property type="component" value="Unassembled WGS sequence"/>
</dbReference>
<dbReference type="SMART" id="SM00354">
    <property type="entry name" value="HTH_LACI"/>
    <property type="match status" value="1"/>
</dbReference>
<dbReference type="PANTHER" id="PTHR30146">
    <property type="entry name" value="LACI-RELATED TRANSCRIPTIONAL REPRESSOR"/>
    <property type="match status" value="1"/>
</dbReference>
<reference evidence="5 6" key="1">
    <citation type="submission" date="2019-11" db="EMBL/GenBank/DDBJ databases">
        <authorList>
            <person name="Dong K."/>
        </authorList>
    </citation>
    <scope>NUCLEOTIDE SEQUENCE [LARGE SCALE GENOMIC DNA]</scope>
    <source>
        <strain evidence="5 6">DK608</strain>
    </source>
</reference>